<dbReference type="SUPFAM" id="SSF48726">
    <property type="entry name" value="Immunoglobulin"/>
    <property type="match status" value="1"/>
</dbReference>
<evidence type="ECO:0000256" key="2">
    <source>
        <dbReference type="SAM" id="Phobius"/>
    </source>
</evidence>
<dbReference type="PROSITE" id="PS50835">
    <property type="entry name" value="IG_LIKE"/>
    <property type="match status" value="1"/>
</dbReference>
<keyword evidence="6" id="KW-1185">Reference proteome</keyword>
<comment type="caution">
    <text evidence="5">The sequence shown here is derived from an EMBL/GenBank/DDBJ whole genome shotgun (WGS) entry which is preliminary data.</text>
</comment>
<reference evidence="5 6" key="1">
    <citation type="submission" date="2024-05" db="EMBL/GenBank/DDBJ databases">
        <title>A high-quality chromosomal-level genome assembly of Topmouth culter (Culter alburnus).</title>
        <authorList>
            <person name="Zhao H."/>
        </authorList>
    </citation>
    <scope>NUCLEOTIDE SEQUENCE [LARGE SCALE GENOMIC DNA]</scope>
    <source>
        <strain evidence="5">CATC2023</strain>
        <tissue evidence="5">Muscle</tissue>
    </source>
</reference>
<dbReference type="AlphaFoldDB" id="A0AAW2B578"/>
<feature type="signal peptide" evidence="3">
    <location>
        <begin position="1"/>
        <end position="34"/>
    </location>
</feature>
<proteinExistence type="predicted"/>
<dbReference type="PANTHER" id="PTHR37996">
    <property type="entry name" value="B- AND T-LYMPHOCYTE ATTENUATOR"/>
    <property type="match status" value="1"/>
</dbReference>
<keyword evidence="2" id="KW-0472">Membrane</keyword>
<feature type="chain" id="PRO_5043362997" description="Ig-like domain-containing protein" evidence="3">
    <location>
        <begin position="35"/>
        <end position="320"/>
    </location>
</feature>
<evidence type="ECO:0000256" key="1">
    <source>
        <dbReference type="SAM" id="MobiDB-lite"/>
    </source>
</evidence>
<feature type="region of interest" description="Disordered" evidence="1">
    <location>
        <begin position="145"/>
        <end position="167"/>
    </location>
</feature>
<dbReference type="EMBL" id="JAWDJR010000001">
    <property type="protein sequence ID" value="KAK9981129.1"/>
    <property type="molecule type" value="Genomic_DNA"/>
</dbReference>
<keyword evidence="3" id="KW-0732">Signal</keyword>
<dbReference type="Gene3D" id="2.60.40.10">
    <property type="entry name" value="Immunoglobulins"/>
    <property type="match status" value="1"/>
</dbReference>
<dbReference type="InterPro" id="IPR007110">
    <property type="entry name" value="Ig-like_dom"/>
</dbReference>
<dbReference type="GO" id="GO:0002768">
    <property type="term" value="P:immune response-regulating cell surface receptor signaling pathway"/>
    <property type="evidence" value="ECO:0007669"/>
    <property type="project" value="InterPro"/>
</dbReference>
<feature type="transmembrane region" description="Helical" evidence="2">
    <location>
        <begin position="174"/>
        <end position="200"/>
    </location>
</feature>
<keyword evidence="2" id="KW-1133">Transmembrane helix</keyword>
<dbReference type="InterPro" id="IPR039257">
    <property type="entry name" value="BTLA"/>
</dbReference>
<protein>
    <recommendedName>
        <fullName evidence="4">Ig-like domain-containing protein</fullName>
    </recommendedName>
</protein>
<dbReference type="GO" id="GO:0005886">
    <property type="term" value="C:plasma membrane"/>
    <property type="evidence" value="ECO:0007669"/>
    <property type="project" value="InterPro"/>
</dbReference>
<feature type="domain" description="Ig-like" evidence="4">
    <location>
        <begin position="49"/>
        <end position="145"/>
    </location>
</feature>
<name>A0AAW2B578_CULAL</name>
<evidence type="ECO:0000313" key="6">
    <source>
        <dbReference type="Proteomes" id="UP001479290"/>
    </source>
</evidence>
<gene>
    <name evidence="5" type="ORF">ABG768_000694</name>
</gene>
<evidence type="ECO:0000313" key="5">
    <source>
        <dbReference type="EMBL" id="KAK9981129.1"/>
    </source>
</evidence>
<dbReference type="GO" id="GO:0038023">
    <property type="term" value="F:signaling receptor activity"/>
    <property type="evidence" value="ECO:0007669"/>
    <property type="project" value="InterPro"/>
</dbReference>
<evidence type="ECO:0000256" key="3">
    <source>
        <dbReference type="SAM" id="SignalP"/>
    </source>
</evidence>
<dbReference type="Proteomes" id="UP001479290">
    <property type="component" value="Unassembled WGS sequence"/>
</dbReference>
<sequence length="320" mass="35891">MIQGGTIQVKKRETEMIICNLTISLLLLSLSVSGTTNRSEHCNPVIKVPRNTVFKACVMTALKINCTVNLTGCHRSPRVSWCKIIGNDCKALDHSDYIKTEWKNITEHAWMAFLIFLNISMEDAGLYRCKEGETSVSHNINVTVTENKEDEVSHPSNTTVDERNTDHPKDDQQWLWPYVYICTGIAGLVFIIMTVSLLFIRCQGTKSTRKDMANKNQYMETQSSDLPPPPPPAHPHHNTCPPSHQPTSALYRVCETPPVRGAPSAGRVSGGRHNTVGTERGEEENVLVYASLNHQPVSRGPRRTVRQEPEPSEYAAIRFR</sequence>
<dbReference type="InterPro" id="IPR013783">
    <property type="entry name" value="Ig-like_fold"/>
</dbReference>
<feature type="region of interest" description="Disordered" evidence="1">
    <location>
        <begin position="295"/>
        <end position="320"/>
    </location>
</feature>
<accession>A0AAW2B578</accession>
<feature type="region of interest" description="Disordered" evidence="1">
    <location>
        <begin position="219"/>
        <end position="283"/>
    </location>
</feature>
<dbReference type="InterPro" id="IPR036179">
    <property type="entry name" value="Ig-like_dom_sf"/>
</dbReference>
<organism evidence="5 6">
    <name type="scientific">Culter alburnus</name>
    <name type="common">Topmouth culter</name>
    <dbReference type="NCBI Taxonomy" id="194366"/>
    <lineage>
        <taxon>Eukaryota</taxon>
        <taxon>Metazoa</taxon>
        <taxon>Chordata</taxon>
        <taxon>Craniata</taxon>
        <taxon>Vertebrata</taxon>
        <taxon>Euteleostomi</taxon>
        <taxon>Actinopterygii</taxon>
        <taxon>Neopterygii</taxon>
        <taxon>Teleostei</taxon>
        <taxon>Ostariophysi</taxon>
        <taxon>Cypriniformes</taxon>
        <taxon>Xenocyprididae</taxon>
        <taxon>Xenocypridinae</taxon>
        <taxon>Culter</taxon>
    </lineage>
</organism>
<dbReference type="PANTHER" id="PTHR37996:SF1">
    <property type="entry name" value="B- AND T-LYMPHOCYTE ATTENUATOR"/>
    <property type="match status" value="1"/>
</dbReference>
<keyword evidence="2" id="KW-0812">Transmembrane</keyword>
<evidence type="ECO:0000259" key="4">
    <source>
        <dbReference type="PROSITE" id="PS50835"/>
    </source>
</evidence>